<protein>
    <submittedName>
        <fullName evidence="1">Uncharacterized protein</fullName>
    </submittedName>
</protein>
<dbReference type="EMBL" id="RJVA01000010">
    <property type="protein sequence ID" value="ROR01830.1"/>
    <property type="molecule type" value="Genomic_DNA"/>
</dbReference>
<proteinExistence type="predicted"/>
<dbReference type="AlphaFoldDB" id="A0A3N1VIT6"/>
<accession>A0A3N1VIT6</accession>
<sequence length="639" mass="73857">MSPCGVASLEEKLIAAVDDGAWEEVRCLLGHLGTRSWSRMRAPIWELVLDILFWCHAWAFPEKRLLDDGLVPQQKMRKVFSVLPAYLESKTYPLIRVLALAAPLPVPFREPQVRALWRRHLRHLRQRLRAHDRAVQRSQRRDAAGTKTPSHMTLRDLASLWRSDWQRKRVRFSRSRFLRIGRRIVAPGHNGPRRRRQITGFLREREIEKAAFHRVPVRGALRATWGGLGSHGSRFLERLVEATAVELRHVRRLALEVSRARRHVVLSLHNASAAACSGWAFEPVDVLTSASHYGHAFVEEVAREGARRAAVERHAEPRDLVKQLWIVWQRRLVHPKALHALWEAWARRALGCEHVFKDAFRAVSDLLDGDLPQDFPEESPLAWSGWLSLHQQFHWQNICRWRREKQRLWSKGFAFLRACVERGQAWLKDGRLEACVVPWIDKFFISSRREKDWTYLALLMEWIQREHLSPIVLLWEDTTRGCEPSLALALRKYWKPGTYQGFGIFGHDSWTRSNAEGVLTREAEPNRLYVLRPLDDTHAPQPLEAVLTGGVSPQSFFSLYDTSWKDGAYAFYTGTQVAPLTSIATEVDVVPAWVVFEGVQRPLGWFFRRVLRDRVLQGGSGALFRHAGVRLYARFANLL</sequence>
<dbReference type="Proteomes" id="UP000276223">
    <property type="component" value="Unassembled WGS sequence"/>
</dbReference>
<evidence type="ECO:0000313" key="2">
    <source>
        <dbReference type="Proteomes" id="UP000276223"/>
    </source>
</evidence>
<keyword evidence="2" id="KW-1185">Reference proteome</keyword>
<name>A0A3N1VIT6_9BACT</name>
<comment type="caution">
    <text evidence="1">The sequence shown here is derived from an EMBL/GenBank/DDBJ whole genome shotgun (WGS) entry which is preliminary data.</text>
</comment>
<reference evidence="1 2" key="1">
    <citation type="submission" date="2018-11" db="EMBL/GenBank/DDBJ databases">
        <title>Genomic Encyclopedia of Type Strains, Phase IV (KMG-IV): sequencing the most valuable type-strain genomes for metagenomic binning, comparative biology and taxonomic classification.</title>
        <authorList>
            <person name="Goeker M."/>
        </authorList>
    </citation>
    <scope>NUCLEOTIDE SEQUENCE [LARGE SCALE GENOMIC DNA]</scope>
    <source>
        <strain evidence="1 2">DSM 22027</strain>
    </source>
</reference>
<dbReference type="RefSeq" id="WP_123289520.1">
    <property type="nucleotide sequence ID" value="NZ_RJVA01000010.1"/>
</dbReference>
<evidence type="ECO:0000313" key="1">
    <source>
        <dbReference type="EMBL" id="ROR01830.1"/>
    </source>
</evidence>
<gene>
    <name evidence="1" type="ORF">EDC27_1022</name>
</gene>
<dbReference type="OrthoDB" id="5509775at2"/>
<organism evidence="1 2">
    <name type="scientific">Desulfosoma caldarium</name>
    <dbReference type="NCBI Taxonomy" id="610254"/>
    <lineage>
        <taxon>Bacteria</taxon>
        <taxon>Pseudomonadati</taxon>
        <taxon>Thermodesulfobacteriota</taxon>
        <taxon>Syntrophobacteria</taxon>
        <taxon>Syntrophobacterales</taxon>
        <taxon>Syntrophobacteraceae</taxon>
        <taxon>Desulfosoma</taxon>
    </lineage>
</organism>